<feature type="compositionally biased region" description="Basic and acidic residues" evidence="1">
    <location>
        <begin position="76"/>
        <end position="85"/>
    </location>
</feature>
<dbReference type="RefSeq" id="WP_150002669.1">
    <property type="nucleotide sequence ID" value="NZ_BKCM01000013.1"/>
</dbReference>
<comment type="caution">
    <text evidence="2">The sequence shown here is derived from an EMBL/GenBank/DDBJ whole genome shotgun (WGS) entry which is preliminary data.</text>
</comment>
<evidence type="ECO:0008006" key="4">
    <source>
        <dbReference type="Google" id="ProtNLM"/>
    </source>
</evidence>
<sequence length="104" mass="11279">MSAHLPSGKVYTKYHAQHSALRPGFILRTASLTLLAFGLSGCSWFSSDKDVDPIFADLPMGPDTRTVAKQLPDGLPGDKENERHMRSTMAPKELAPNDGQTAPN</sequence>
<evidence type="ECO:0000313" key="2">
    <source>
        <dbReference type="EMBL" id="GER01767.1"/>
    </source>
</evidence>
<protein>
    <recommendedName>
        <fullName evidence="4">Lipoprotein</fullName>
    </recommendedName>
</protein>
<reference evidence="2 3" key="1">
    <citation type="submission" date="2019-09" db="EMBL/GenBank/DDBJ databases">
        <title>NBRP : Genome information of microbial organism related human and environment.</title>
        <authorList>
            <person name="Hattori M."/>
            <person name="Oshima K."/>
            <person name="Inaba H."/>
            <person name="Suda W."/>
            <person name="Sakamoto M."/>
            <person name="Iino T."/>
            <person name="Kitahara M."/>
            <person name="Oshida Y."/>
            <person name="Iida T."/>
            <person name="Kudo T."/>
            <person name="Itoh T."/>
            <person name="Ohkuma M."/>
        </authorList>
    </citation>
    <scope>NUCLEOTIDE SEQUENCE [LARGE SCALE GENOMIC DNA]</scope>
    <source>
        <strain evidence="2 3">Mie-1</strain>
    </source>
</reference>
<gene>
    <name evidence="2" type="ORF">JCM17845_23900</name>
</gene>
<dbReference type="AlphaFoldDB" id="A0A5A7N168"/>
<dbReference type="Proteomes" id="UP000325187">
    <property type="component" value="Unassembled WGS sequence"/>
</dbReference>
<feature type="region of interest" description="Disordered" evidence="1">
    <location>
        <begin position="68"/>
        <end position="104"/>
    </location>
</feature>
<proteinExistence type="predicted"/>
<accession>A0A5A7N168</accession>
<organism evidence="2 3">
    <name type="scientific">Iodidimonas gelatinilytica</name>
    <dbReference type="NCBI Taxonomy" id="1236966"/>
    <lineage>
        <taxon>Bacteria</taxon>
        <taxon>Pseudomonadati</taxon>
        <taxon>Pseudomonadota</taxon>
        <taxon>Alphaproteobacteria</taxon>
        <taxon>Iodidimonadales</taxon>
        <taxon>Iodidimonadaceae</taxon>
        <taxon>Iodidimonas</taxon>
    </lineage>
</organism>
<evidence type="ECO:0000256" key="1">
    <source>
        <dbReference type="SAM" id="MobiDB-lite"/>
    </source>
</evidence>
<evidence type="ECO:0000313" key="3">
    <source>
        <dbReference type="Proteomes" id="UP000325187"/>
    </source>
</evidence>
<keyword evidence="3" id="KW-1185">Reference proteome</keyword>
<name>A0A5A7N168_9PROT</name>
<dbReference type="EMBL" id="BKCM01000013">
    <property type="protein sequence ID" value="GER01767.1"/>
    <property type="molecule type" value="Genomic_DNA"/>
</dbReference>